<feature type="compositionally biased region" description="Acidic residues" evidence="1">
    <location>
        <begin position="52"/>
        <end position="85"/>
    </location>
</feature>
<comment type="caution">
    <text evidence="2">The sequence shown here is derived from an EMBL/GenBank/DDBJ whole genome shotgun (WGS) entry which is preliminary data.</text>
</comment>
<dbReference type="Proteomes" id="UP000761264">
    <property type="component" value="Unassembled WGS sequence"/>
</dbReference>
<sequence length="146" mass="16118">MTEPLQRDEMIALLSKLGSAEDEEVLAAARQLHSKVEAAETSWDALILPEDFEPEFGDDIGGDLDDEPDDAEEESAEAVEEEELSPEQQTAQNTEALGLIQKLMARPDTSSALREELEGYKTDIAEGEFTAADHRYLRALLARLAK</sequence>
<organism evidence="2 3">
    <name type="scientific">Pelagibius litoralis</name>
    <dbReference type="NCBI Taxonomy" id="374515"/>
    <lineage>
        <taxon>Bacteria</taxon>
        <taxon>Pseudomonadati</taxon>
        <taxon>Pseudomonadota</taxon>
        <taxon>Alphaproteobacteria</taxon>
        <taxon>Rhodospirillales</taxon>
        <taxon>Rhodovibrionaceae</taxon>
        <taxon>Pelagibius</taxon>
    </lineage>
</organism>
<protein>
    <submittedName>
        <fullName evidence="2">Uncharacterized protein</fullName>
    </submittedName>
</protein>
<dbReference type="RefSeq" id="WP_167225307.1">
    <property type="nucleotide sequence ID" value="NZ_JAAQPH010000009.1"/>
</dbReference>
<gene>
    <name evidence="2" type="ORF">HBA54_13310</name>
</gene>
<dbReference type="EMBL" id="JAAQPH010000009">
    <property type="protein sequence ID" value="NIA69574.1"/>
    <property type="molecule type" value="Genomic_DNA"/>
</dbReference>
<feature type="region of interest" description="Disordered" evidence="1">
    <location>
        <begin position="52"/>
        <end position="93"/>
    </location>
</feature>
<evidence type="ECO:0000313" key="2">
    <source>
        <dbReference type="EMBL" id="NIA69574.1"/>
    </source>
</evidence>
<accession>A0A967EY61</accession>
<dbReference type="AlphaFoldDB" id="A0A967EY61"/>
<evidence type="ECO:0000313" key="3">
    <source>
        <dbReference type="Proteomes" id="UP000761264"/>
    </source>
</evidence>
<name>A0A967EY61_9PROT</name>
<proteinExistence type="predicted"/>
<keyword evidence="3" id="KW-1185">Reference proteome</keyword>
<evidence type="ECO:0000256" key="1">
    <source>
        <dbReference type="SAM" id="MobiDB-lite"/>
    </source>
</evidence>
<reference evidence="2" key="1">
    <citation type="submission" date="2020-03" db="EMBL/GenBank/DDBJ databases">
        <title>Genome of Pelagibius litoralis DSM 21314T.</title>
        <authorList>
            <person name="Wang G."/>
        </authorList>
    </citation>
    <scope>NUCLEOTIDE SEQUENCE</scope>
    <source>
        <strain evidence="2">DSM 21314</strain>
    </source>
</reference>